<accession>A0A177VEP5</accession>
<protein>
    <recommendedName>
        <fullName evidence="3">Peptide N-acetyl-beta-D-glucosaminyl asparaginase amidase A N-terminal domain-containing protein</fullName>
    </recommendedName>
</protein>
<sequence>MSRTAPGVQLRSGLRIAHFLPVLLLLIVATHAVVAFELPRSPLPHVAKQLPLNLHLGPGSANDVHHLNDLVLADLEANLSGSPSSDRAGLRTGESPSASAPVQPLVNFEVNVPPRVLPKLQSLSSCSVDLIYRSFNNSYGNPSVFPYSPSLLGSKCSDPSKWTSIVLTQKGASRGRQFDRLGSVAIGSSASNGPVEIWRTDNAEPTFSGVTWSTRKDVSQYFSLFKQADSTIIFDYPNVVDGTYTGALNITLTMSVYQPKTGVTKSRMTRSHQQVHLHAREHANLAISPASPEEVKNERSISLSLSPPSPLSDRSPDLIYALSGTNKALSTPALTLIGAGVQAPSSSLSTALTSFPINAARALVEVYASGTAQDEFWYSNVPSSLAEKVPDAAELGLFGGGPYREVQLRIDGVLAGIISPFAVIFTGGIQPLLWRPESAIGAYNQPTYLVDITPFIGTLTDNKPHTFDLLVQSADRNGSYPQGWFLSGNLQVVLDSSSARTTGQLVSTPPTSAYAPYPTLTTTGKVKGDLSGNGSLTATVRTGEGAPRTISVVGEVKTGSMKAAARYTWTQSVDYRSELLINSTASTSKQTATGSSTLTASRTDSQSQSKSGASQAFPLYAHTFSFPLNTLSAFDGSYLNGSVQHTYETNLTSLDALLEPWLPAGAARKGGAKLGLPLAQRIRTSQDAEAFSFFNQSAVVGGSGATSQTYSYSDSNLFTFDRRTAVNNRTVTQDTVSGTLASKADPVQ</sequence>
<dbReference type="Proteomes" id="UP000077671">
    <property type="component" value="Unassembled WGS sequence"/>
</dbReference>
<feature type="region of interest" description="Disordered" evidence="1">
    <location>
        <begin position="590"/>
        <end position="610"/>
    </location>
</feature>
<dbReference type="AlphaFoldDB" id="A0A177VEP5"/>
<reference evidence="5" key="1">
    <citation type="submission" date="2016-04" db="EMBL/GenBank/DDBJ databases">
        <authorList>
            <person name="Nguyen H.D."/>
            <person name="Kesanakurti P."/>
            <person name="Cullis J."/>
            <person name="Levesque C.A."/>
            <person name="Hambleton S."/>
        </authorList>
    </citation>
    <scope>NUCLEOTIDE SEQUENCE</scope>
    <source>
        <strain evidence="5">DAOMC 238032</strain>
    </source>
</reference>
<feature type="chain" id="PRO_5043915550" description="Peptide N-acetyl-beta-D-glucosaminyl asparaginase amidase A N-terminal domain-containing protein" evidence="2">
    <location>
        <begin position="36"/>
        <end position="748"/>
    </location>
</feature>
<feature type="domain" description="Peptide N-acetyl-beta-D-glucosaminyl asparaginase amidase A N-terminal" evidence="3">
    <location>
        <begin position="116"/>
        <end position="507"/>
    </location>
</feature>
<dbReference type="Proteomes" id="UP000836402">
    <property type="component" value="Unassembled WGS sequence"/>
</dbReference>
<dbReference type="Pfam" id="PF12222">
    <property type="entry name" value="PNGaseA"/>
    <property type="match status" value="1"/>
</dbReference>
<evidence type="ECO:0000313" key="6">
    <source>
        <dbReference type="Proteomes" id="UP000077671"/>
    </source>
</evidence>
<dbReference type="EMBL" id="LWDD02000036">
    <property type="protein sequence ID" value="KAE8264957.1"/>
    <property type="molecule type" value="Genomic_DNA"/>
</dbReference>
<proteinExistence type="predicted"/>
<organism evidence="5 6">
    <name type="scientific">Tilletia caries</name>
    <name type="common">wheat bunt fungus</name>
    <dbReference type="NCBI Taxonomy" id="13290"/>
    <lineage>
        <taxon>Eukaryota</taxon>
        <taxon>Fungi</taxon>
        <taxon>Dikarya</taxon>
        <taxon>Basidiomycota</taxon>
        <taxon>Ustilaginomycotina</taxon>
        <taxon>Exobasidiomycetes</taxon>
        <taxon>Tilletiales</taxon>
        <taxon>Tilletiaceae</taxon>
        <taxon>Tilletia</taxon>
    </lineage>
</organism>
<dbReference type="InterPro" id="IPR056948">
    <property type="entry name" value="PNGaseA_N"/>
</dbReference>
<reference evidence="5" key="2">
    <citation type="journal article" date="2019" name="IMA Fungus">
        <title>Genome sequencing and comparison of five Tilletia species to identify candidate genes for the detection of regulated species infecting wheat.</title>
        <authorList>
            <person name="Nguyen H.D.T."/>
            <person name="Sultana T."/>
            <person name="Kesanakurti P."/>
            <person name="Hambleton S."/>
        </authorList>
    </citation>
    <scope>NUCLEOTIDE SEQUENCE</scope>
    <source>
        <strain evidence="5">DAOMC 238032</strain>
    </source>
</reference>
<evidence type="ECO:0000313" key="7">
    <source>
        <dbReference type="Proteomes" id="UP000836402"/>
    </source>
</evidence>
<name>A0A177VEP5_9BASI</name>
<evidence type="ECO:0000256" key="2">
    <source>
        <dbReference type="SAM" id="SignalP"/>
    </source>
</evidence>
<dbReference type="EMBL" id="CAJHJG010006899">
    <property type="protein sequence ID" value="CAD6960523.1"/>
    <property type="molecule type" value="Genomic_DNA"/>
</dbReference>
<gene>
    <name evidence="5" type="ORF">A4X03_0g575</name>
    <name evidence="4" type="ORF">JKIAZH3_G7760</name>
</gene>
<keyword evidence="2" id="KW-0732">Signal</keyword>
<evidence type="ECO:0000256" key="1">
    <source>
        <dbReference type="SAM" id="MobiDB-lite"/>
    </source>
</evidence>
<comment type="caution">
    <text evidence="5">The sequence shown here is derived from an EMBL/GenBank/DDBJ whole genome shotgun (WGS) entry which is preliminary data.</text>
</comment>
<dbReference type="InterPro" id="IPR021102">
    <property type="entry name" value="PNGase_A"/>
</dbReference>
<feature type="compositionally biased region" description="Polar residues" evidence="1">
    <location>
        <begin position="590"/>
        <end position="604"/>
    </location>
</feature>
<evidence type="ECO:0000259" key="3">
    <source>
        <dbReference type="Pfam" id="PF12222"/>
    </source>
</evidence>
<keyword evidence="7" id="KW-1185">Reference proteome</keyword>
<reference evidence="4" key="3">
    <citation type="submission" date="2020-10" db="EMBL/GenBank/DDBJ databases">
        <authorList>
            <person name="Sedaghatjoo S."/>
        </authorList>
    </citation>
    <scope>NUCLEOTIDE SEQUENCE</scope>
    <source>
        <strain evidence="4">AZH3</strain>
    </source>
</reference>
<dbReference type="PANTHER" id="PTHR31104">
    <property type="entry name" value="PEPTIDE-N4-(N-ACETYL-BETA-GLUCOSAMINYL)ASPARAGINE AMIDASE A PROTEIN"/>
    <property type="match status" value="1"/>
</dbReference>
<feature type="signal peptide" evidence="2">
    <location>
        <begin position="1"/>
        <end position="35"/>
    </location>
</feature>
<evidence type="ECO:0000313" key="4">
    <source>
        <dbReference type="EMBL" id="CAD6960523.1"/>
    </source>
</evidence>
<evidence type="ECO:0000313" key="5">
    <source>
        <dbReference type="EMBL" id="KAE8264957.1"/>
    </source>
</evidence>